<sequence>MDIQSLQKIIDDITYSICSPITSLEERFKIFEEQKILPYYIRGKNKGKIREFYNVDDRGFEKLWGFIFPYIFKSCIRSRSYNESIDVEDLISEVRFSTYRSLQYYGPMYNNQTFSKRLGLIVNNILTNEHRRISKNNVIEIQYYDREEFDIILDSNHGCEKEGDDVDFWCSVPNDIRPYVEKIVFEGVEWEEVKKEMDEEKIEILIKFVKSLK</sequence>
<evidence type="ECO:0000313" key="1">
    <source>
        <dbReference type="EMBL" id="HGB30518.1"/>
    </source>
</evidence>
<proteinExistence type="predicted"/>
<dbReference type="EMBL" id="DTGA01000036">
    <property type="protein sequence ID" value="HGB30518.1"/>
    <property type="molecule type" value="Genomic_DNA"/>
</dbReference>
<accession>A0A7C3SMI6</accession>
<organism evidence="1">
    <name type="scientific">Dictyoglomus turgidum</name>
    <dbReference type="NCBI Taxonomy" id="513050"/>
    <lineage>
        <taxon>Bacteria</taxon>
        <taxon>Pseudomonadati</taxon>
        <taxon>Dictyoglomota</taxon>
        <taxon>Dictyoglomia</taxon>
        <taxon>Dictyoglomales</taxon>
        <taxon>Dictyoglomaceae</taxon>
        <taxon>Dictyoglomus</taxon>
    </lineage>
</organism>
<dbReference type="AlphaFoldDB" id="A0A7C3SMI6"/>
<name>A0A7C3SMI6_9BACT</name>
<gene>
    <name evidence="1" type="ORF">ENV35_01415</name>
</gene>
<protein>
    <submittedName>
        <fullName evidence="1">Uncharacterized protein</fullName>
    </submittedName>
</protein>
<reference evidence="1" key="1">
    <citation type="journal article" date="2020" name="mSystems">
        <title>Genome- and Community-Level Interaction Insights into Carbon Utilization and Element Cycling Functions of Hydrothermarchaeota in Hydrothermal Sediment.</title>
        <authorList>
            <person name="Zhou Z."/>
            <person name="Liu Y."/>
            <person name="Xu W."/>
            <person name="Pan J."/>
            <person name="Luo Z.H."/>
            <person name="Li M."/>
        </authorList>
    </citation>
    <scope>NUCLEOTIDE SEQUENCE [LARGE SCALE GENOMIC DNA]</scope>
    <source>
        <strain evidence="1">SpSt-751</strain>
    </source>
</reference>
<comment type="caution">
    <text evidence="1">The sequence shown here is derived from an EMBL/GenBank/DDBJ whole genome shotgun (WGS) entry which is preliminary data.</text>
</comment>